<evidence type="ECO:0000313" key="2">
    <source>
        <dbReference type="Proteomes" id="UP000298460"/>
    </source>
</evidence>
<proteinExistence type="predicted"/>
<comment type="caution">
    <text evidence="1">The sequence shown here is derived from an EMBL/GenBank/DDBJ whole genome shotgun (WGS) entry which is preliminary data.</text>
</comment>
<organism evidence="1 2">
    <name type="scientific">Desulfosporosinus fructosivorans</name>
    <dbReference type="NCBI Taxonomy" id="2018669"/>
    <lineage>
        <taxon>Bacteria</taxon>
        <taxon>Bacillati</taxon>
        <taxon>Bacillota</taxon>
        <taxon>Clostridia</taxon>
        <taxon>Eubacteriales</taxon>
        <taxon>Desulfitobacteriaceae</taxon>
        <taxon>Desulfosporosinus</taxon>
    </lineage>
</organism>
<dbReference type="RefSeq" id="WP_135548426.1">
    <property type="nucleotide sequence ID" value="NZ_SPQQ01000005.1"/>
</dbReference>
<reference evidence="1 2" key="1">
    <citation type="submission" date="2019-03" db="EMBL/GenBank/DDBJ databases">
        <title>Draft Genome Sequence of Desulfosporosinus fructosivorans Strain 63.6F, Isolated from Marine Sediment in the Baltic Sea.</title>
        <authorList>
            <person name="Hausmann B."/>
            <person name="Vandieken V."/>
            <person name="Pjevac P."/>
            <person name="Schreck K."/>
            <person name="Herbold C.W."/>
            <person name="Loy A."/>
        </authorList>
    </citation>
    <scope>NUCLEOTIDE SEQUENCE [LARGE SCALE GENOMIC DNA]</scope>
    <source>
        <strain evidence="1 2">63.6F</strain>
    </source>
</reference>
<evidence type="ECO:0000313" key="1">
    <source>
        <dbReference type="EMBL" id="TGE37344.1"/>
    </source>
</evidence>
<dbReference type="EMBL" id="SPQQ01000005">
    <property type="protein sequence ID" value="TGE37344.1"/>
    <property type="molecule type" value="Genomic_DNA"/>
</dbReference>
<name>A0A4Z0R462_9FIRM</name>
<protein>
    <submittedName>
        <fullName evidence="1">Uncharacterized protein</fullName>
    </submittedName>
</protein>
<gene>
    <name evidence="1" type="ORF">E4K67_16020</name>
</gene>
<accession>A0A4Z0R462</accession>
<keyword evidence="2" id="KW-1185">Reference proteome</keyword>
<sequence>MGENIRKMWSYKETIDDSKVKEAISSYLSKMEKDILDMTIKVSKSINYGTISVIGNLEDGKNVSMMVNLKDYSVMSYEVNYK</sequence>
<dbReference type="OrthoDB" id="1913341at2"/>
<dbReference type="AlphaFoldDB" id="A0A4Z0R462"/>
<dbReference type="Proteomes" id="UP000298460">
    <property type="component" value="Unassembled WGS sequence"/>
</dbReference>